<keyword evidence="7" id="KW-1185">Reference proteome</keyword>
<dbReference type="PANTHER" id="PTHR11967:SF2">
    <property type="entry name" value="ALPHA-1-ACID GLYCOPROTEIN 1"/>
    <property type="match status" value="1"/>
</dbReference>
<accession>A0AAV1PGX0</accession>
<dbReference type="Proteomes" id="UP001314229">
    <property type="component" value="Unassembled WGS sequence"/>
</dbReference>
<gene>
    <name evidence="6" type="ORF">FSCOSCO3_A012082</name>
</gene>
<dbReference type="PANTHER" id="PTHR11967">
    <property type="entry name" value="ALPHA-1-ACID GLYCOPROTEIN"/>
    <property type="match status" value="1"/>
</dbReference>
<reference evidence="6 7" key="1">
    <citation type="submission" date="2024-01" db="EMBL/GenBank/DDBJ databases">
        <authorList>
            <person name="Alioto T."/>
            <person name="Alioto T."/>
            <person name="Gomez Garrido J."/>
        </authorList>
    </citation>
    <scope>NUCLEOTIDE SEQUENCE [LARGE SCALE GENOMIC DNA]</scope>
</reference>
<dbReference type="EMBL" id="CAWUFR010000159">
    <property type="protein sequence ID" value="CAK6970495.1"/>
    <property type="molecule type" value="Genomic_DNA"/>
</dbReference>
<evidence type="ECO:0000313" key="6">
    <source>
        <dbReference type="EMBL" id="CAK6970495.1"/>
    </source>
</evidence>
<protein>
    <submittedName>
        <fullName evidence="6">Uncharacterized protein LOC114555885</fullName>
    </submittedName>
</protein>
<feature type="chain" id="PRO_5043673666" evidence="5">
    <location>
        <begin position="20"/>
        <end position="188"/>
    </location>
</feature>
<evidence type="ECO:0000256" key="2">
    <source>
        <dbReference type="ARBA" id="ARBA00022525"/>
    </source>
</evidence>
<comment type="subcellular location">
    <subcellularLocation>
        <location evidence="1">Secreted</location>
    </subcellularLocation>
</comment>
<keyword evidence="2" id="KW-0964">Secreted</keyword>
<sequence length="188" mass="21115">MALLAVVFLLALTSISDEAAPDCKDLVKPFMPEDPKLIFGKWVYVMGAGDPMPYHKALECLKSSWINLSRTSDTQIVNLRWGDHCFNRCIMGEVNATVSGIATTFRKNLSDHKGHILQSCSDCLLWTDTFRNEDVTGRYIMQFTRTGTIDPKDVEIFKKQAGCLNFPENVHSCDGETELCPDDKESTE</sequence>
<dbReference type="Gene3D" id="2.40.128.20">
    <property type="match status" value="1"/>
</dbReference>
<keyword evidence="4" id="KW-0325">Glycoprotein</keyword>
<dbReference type="AlphaFoldDB" id="A0AAV1PGX0"/>
<evidence type="ECO:0000313" key="7">
    <source>
        <dbReference type="Proteomes" id="UP001314229"/>
    </source>
</evidence>
<evidence type="ECO:0000256" key="5">
    <source>
        <dbReference type="SAM" id="SignalP"/>
    </source>
</evidence>
<proteinExistence type="predicted"/>
<dbReference type="GO" id="GO:0005576">
    <property type="term" value="C:extracellular region"/>
    <property type="evidence" value="ECO:0007669"/>
    <property type="project" value="UniProtKB-SubCell"/>
</dbReference>
<dbReference type="CDD" id="cd19415">
    <property type="entry name" value="lipocalin_ApoM_AGP"/>
    <property type="match status" value="1"/>
</dbReference>
<dbReference type="SUPFAM" id="SSF50814">
    <property type="entry name" value="Lipocalins"/>
    <property type="match status" value="1"/>
</dbReference>
<keyword evidence="3 5" id="KW-0732">Signal</keyword>
<dbReference type="InterPro" id="IPR012674">
    <property type="entry name" value="Calycin"/>
</dbReference>
<comment type="caution">
    <text evidence="6">The sequence shown here is derived from an EMBL/GenBank/DDBJ whole genome shotgun (WGS) entry which is preliminary data.</text>
</comment>
<evidence type="ECO:0000256" key="1">
    <source>
        <dbReference type="ARBA" id="ARBA00004613"/>
    </source>
</evidence>
<evidence type="ECO:0000256" key="4">
    <source>
        <dbReference type="ARBA" id="ARBA00023180"/>
    </source>
</evidence>
<evidence type="ECO:0000256" key="3">
    <source>
        <dbReference type="ARBA" id="ARBA00022729"/>
    </source>
</evidence>
<organism evidence="6 7">
    <name type="scientific">Scomber scombrus</name>
    <name type="common">Atlantic mackerel</name>
    <name type="synonym">Scomber vernalis</name>
    <dbReference type="NCBI Taxonomy" id="13677"/>
    <lineage>
        <taxon>Eukaryota</taxon>
        <taxon>Metazoa</taxon>
        <taxon>Chordata</taxon>
        <taxon>Craniata</taxon>
        <taxon>Vertebrata</taxon>
        <taxon>Euteleostomi</taxon>
        <taxon>Actinopterygii</taxon>
        <taxon>Neopterygii</taxon>
        <taxon>Teleostei</taxon>
        <taxon>Neoteleostei</taxon>
        <taxon>Acanthomorphata</taxon>
        <taxon>Pelagiaria</taxon>
        <taxon>Scombriformes</taxon>
        <taxon>Scombridae</taxon>
        <taxon>Scomber</taxon>
    </lineage>
</organism>
<feature type="signal peptide" evidence="5">
    <location>
        <begin position="1"/>
        <end position="19"/>
    </location>
</feature>
<name>A0AAV1PGX0_SCOSC</name>